<accession>A0ABX5KSP7</accession>
<evidence type="ECO:0000256" key="2">
    <source>
        <dbReference type="ARBA" id="ARBA00023052"/>
    </source>
</evidence>
<reference evidence="7 8" key="1">
    <citation type="submission" date="2018-05" db="EMBL/GenBank/DDBJ databases">
        <title>Genomic Encyclopedia of Type Strains, Phase IV (KMG-V): Genome sequencing to study the core and pangenomes of soil and plant-associated prokaryotes.</title>
        <authorList>
            <person name="Whitman W."/>
        </authorList>
    </citation>
    <scope>NUCLEOTIDE SEQUENCE [LARGE SCALE GENOMIC DNA]</scope>
    <source>
        <strain evidence="7 8">SCZa-39</strain>
    </source>
</reference>
<proteinExistence type="inferred from homology"/>
<dbReference type="EMBL" id="QEOB01000003">
    <property type="protein sequence ID" value="PVX85918.1"/>
    <property type="molecule type" value="Genomic_DNA"/>
</dbReference>
<evidence type="ECO:0000259" key="4">
    <source>
        <dbReference type="Pfam" id="PF00205"/>
    </source>
</evidence>
<evidence type="ECO:0000259" key="5">
    <source>
        <dbReference type="Pfam" id="PF02775"/>
    </source>
</evidence>
<dbReference type="PANTHER" id="PTHR18968">
    <property type="entry name" value="THIAMINE PYROPHOSPHATE ENZYMES"/>
    <property type="match status" value="1"/>
</dbReference>
<evidence type="ECO:0000313" key="7">
    <source>
        <dbReference type="EMBL" id="PVX85918.1"/>
    </source>
</evidence>
<feature type="domain" description="Thiamine pyrophosphate enzyme central" evidence="4">
    <location>
        <begin position="189"/>
        <end position="320"/>
    </location>
</feature>
<dbReference type="Proteomes" id="UP000245712">
    <property type="component" value="Unassembled WGS sequence"/>
</dbReference>
<dbReference type="Gene3D" id="3.40.50.1220">
    <property type="entry name" value="TPP-binding domain"/>
    <property type="match status" value="1"/>
</dbReference>
<protein>
    <submittedName>
        <fullName evidence="7">Benzoylformate decarboxylase</fullName>
    </submittedName>
</protein>
<comment type="similarity">
    <text evidence="1 3">Belongs to the TPP enzyme family.</text>
</comment>
<dbReference type="Pfam" id="PF02776">
    <property type="entry name" value="TPP_enzyme_N"/>
    <property type="match status" value="1"/>
</dbReference>
<evidence type="ECO:0000259" key="6">
    <source>
        <dbReference type="Pfam" id="PF02776"/>
    </source>
</evidence>
<dbReference type="InterPro" id="IPR045229">
    <property type="entry name" value="TPP_enz"/>
</dbReference>
<feature type="domain" description="Thiamine pyrophosphate enzyme TPP-binding" evidence="5">
    <location>
        <begin position="384"/>
        <end position="522"/>
    </location>
</feature>
<dbReference type="PANTHER" id="PTHR18968:SF86">
    <property type="entry name" value="ACETOLACTATE SYNTHASE LARGE SUBUNIT ILVX-RELATED"/>
    <property type="match status" value="1"/>
</dbReference>
<dbReference type="CDD" id="cd02002">
    <property type="entry name" value="TPP_BFDC"/>
    <property type="match status" value="1"/>
</dbReference>
<evidence type="ECO:0000313" key="8">
    <source>
        <dbReference type="Proteomes" id="UP000245712"/>
    </source>
</evidence>
<sequence>MTKTVQEAFFDMARHLGLTTVFGNPGSTEETFLKHFPADFHYVLALQEAPAVAMADGYAQATGRPALVNLHTAAGMGNALGNIESAWYNRAPLIITAGQQTREMLLLEPYLTNTQPHAIAQPYVKWSYEPARPEDVPGALMRAYAMAVQAPAGPVFLSLPMDDADKPCPRIPAVRSIGRHLGADTKFLQPVAQALTSARSPVLVLGGAVDQSGGWDDAVRLAARLRCPVWAAPGEGRPGFPETHPQFMGSLPGAIGPLCERLEGHDVILVIGAPVFRYYPYVAGEYIPQGARLFHITDDPSEAARAPVGDSVLADPGRACAVLADLVRESLRPAPVPRPALPEPAAGERITAERLYYEIEQIRPADSVIVQESMSTLKQLRQRLPTHRSNSFFSMSGGVLGYGLPAAVGVALAEREKGTNRKVIAIVGDGAANYVIQALWTAVQHKLPVLFVVPANRAYNILKAFANQLDTPGVPGLDLPGLDFVSLAKGYGLHATHVSDPAALSGALLEGMSEDQPWLVEVEIDPTVPSLL</sequence>
<feature type="domain" description="Thiamine pyrophosphate enzyme N-terminal TPP-binding" evidence="6">
    <location>
        <begin position="4"/>
        <end position="105"/>
    </location>
</feature>
<keyword evidence="2 3" id="KW-0786">Thiamine pyrophosphate</keyword>
<dbReference type="InterPro" id="IPR011766">
    <property type="entry name" value="TPP_enzyme_TPP-bd"/>
</dbReference>
<dbReference type="InterPro" id="IPR029061">
    <property type="entry name" value="THDP-binding"/>
</dbReference>
<gene>
    <name evidence="7" type="ORF">C7402_103496</name>
</gene>
<dbReference type="NCBIfam" id="NF005485">
    <property type="entry name" value="PRK07092.1"/>
    <property type="match status" value="1"/>
</dbReference>
<dbReference type="Pfam" id="PF02775">
    <property type="entry name" value="TPP_enzyme_C"/>
    <property type="match status" value="1"/>
</dbReference>
<dbReference type="Pfam" id="PF00205">
    <property type="entry name" value="TPP_enzyme_M"/>
    <property type="match status" value="1"/>
</dbReference>
<evidence type="ECO:0000256" key="3">
    <source>
        <dbReference type="RuleBase" id="RU362132"/>
    </source>
</evidence>
<dbReference type="Gene3D" id="3.40.50.970">
    <property type="match status" value="2"/>
</dbReference>
<dbReference type="InterPro" id="IPR012001">
    <property type="entry name" value="Thiamin_PyroP_enz_TPP-bd_dom"/>
</dbReference>
<dbReference type="SUPFAM" id="SSF52467">
    <property type="entry name" value="DHS-like NAD/FAD-binding domain"/>
    <property type="match status" value="1"/>
</dbReference>
<dbReference type="CDD" id="cd07035">
    <property type="entry name" value="TPP_PYR_POX_like"/>
    <property type="match status" value="1"/>
</dbReference>
<evidence type="ECO:0000256" key="1">
    <source>
        <dbReference type="ARBA" id="ARBA00007812"/>
    </source>
</evidence>
<organism evidence="7 8">
    <name type="scientific">Paraburkholderia unamae</name>
    <dbReference type="NCBI Taxonomy" id="219649"/>
    <lineage>
        <taxon>Bacteria</taxon>
        <taxon>Pseudomonadati</taxon>
        <taxon>Pseudomonadota</taxon>
        <taxon>Betaproteobacteria</taxon>
        <taxon>Burkholderiales</taxon>
        <taxon>Burkholderiaceae</taxon>
        <taxon>Paraburkholderia</taxon>
    </lineage>
</organism>
<dbReference type="InterPro" id="IPR029035">
    <property type="entry name" value="DHS-like_NAD/FAD-binding_dom"/>
</dbReference>
<keyword evidence="8" id="KW-1185">Reference proteome</keyword>
<dbReference type="RefSeq" id="WP_116610402.1">
    <property type="nucleotide sequence ID" value="NZ_QEOB01000003.1"/>
</dbReference>
<comment type="caution">
    <text evidence="7">The sequence shown here is derived from an EMBL/GenBank/DDBJ whole genome shotgun (WGS) entry which is preliminary data.</text>
</comment>
<name>A0ABX5KSP7_9BURK</name>
<dbReference type="InterPro" id="IPR012000">
    <property type="entry name" value="Thiamin_PyroP_enz_cen_dom"/>
</dbReference>
<dbReference type="SUPFAM" id="SSF52518">
    <property type="entry name" value="Thiamin diphosphate-binding fold (THDP-binding)"/>
    <property type="match status" value="2"/>
</dbReference>